<dbReference type="Gene3D" id="1.20.1270.210">
    <property type="match status" value="1"/>
</dbReference>
<comment type="caution">
    <text evidence="2">The sequence shown here is derived from an EMBL/GenBank/DDBJ whole genome shotgun (WGS) entry which is preliminary data.</text>
</comment>
<keyword evidence="3" id="KW-1185">Reference proteome</keyword>
<sequence length="436" mass="47393">MRLFGRKPDAAEVRGPSVESPEVPVSAENMLSLFGIEKANLPNVTISSALTVPAVLCAVAFLSRTLATIPLHAYRRTAEGADRLTGATALAIHEFPNDLMDSFKMRQYFWQQVFTGGRGLAWIERKGDEIEAIWPMDPRKVTVRRNGFRVTYTFDGKPYDAKDVIDVPFMLKEDQIGHEGPITKARKAIQLALAMGDYGANFFAGGGVPPLALTGPMPAGSDAMKRALNDIKRSIAAAKESGGSAFPIPPGYELKPVGFDPAKGQMTEARLFQIQEVARIWQLPPVFLQDLSSGTFANVEQQDLSLIKHLLSQWAKAFEGELNLKLFGRNSSSVVGNRYVEHNLSGLMRGDFKTRLEGLARAIQTGQITPNEARELENRPRHENPDANELLVQGATIVLGRAPAATPVTAVPDPNADTDPPTGDDPPAGETDDPEA</sequence>
<evidence type="ECO:0000313" key="2">
    <source>
        <dbReference type="EMBL" id="MFD1481610.1"/>
    </source>
</evidence>
<feature type="region of interest" description="Disordered" evidence="1">
    <location>
        <begin position="1"/>
        <end position="21"/>
    </location>
</feature>
<feature type="compositionally biased region" description="Low complexity" evidence="1">
    <location>
        <begin position="403"/>
        <end position="429"/>
    </location>
</feature>
<dbReference type="EMBL" id="JBHTOQ010000022">
    <property type="protein sequence ID" value="MFD1481610.1"/>
    <property type="molecule type" value="Genomic_DNA"/>
</dbReference>
<evidence type="ECO:0000256" key="1">
    <source>
        <dbReference type="SAM" id="MobiDB-lite"/>
    </source>
</evidence>
<dbReference type="Gene3D" id="3.40.140.120">
    <property type="match status" value="1"/>
</dbReference>
<dbReference type="Proteomes" id="UP001597302">
    <property type="component" value="Unassembled WGS sequence"/>
</dbReference>
<name>A0ABW4DVF6_9RHOB</name>
<gene>
    <name evidence="2" type="ORF">ACFQ5P_09910</name>
</gene>
<dbReference type="Gene3D" id="3.30.1120.70">
    <property type="match status" value="1"/>
</dbReference>
<proteinExistence type="predicted"/>
<dbReference type="InterPro" id="IPR006944">
    <property type="entry name" value="Phage/GTA_portal"/>
</dbReference>
<dbReference type="Pfam" id="PF04860">
    <property type="entry name" value="Phage_portal"/>
    <property type="match status" value="1"/>
</dbReference>
<organism evidence="2 3">
    <name type="scientific">Paracoccus nototheniae</name>
    <dbReference type="NCBI Taxonomy" id="2489002"/>
    <lineage>
        <taxon>Bacteria</taxon>
        <taxon>Pseudomonadati</taxon>
        <taxon>Pseudomonadota</taxon>
        <taxon>Alphaproteobacteria</taxon>
        <taxon>Rhodobacterales</taxon>
        <taxon>Paracoccaceae</taxon>
        <taxon>Paracoccus</taxon>
    </lineage>
</organism>
<accession>A0ABW4DVF6</accession>
<protein>
    <submittedName>
        <fullName evidence="2">Phage portal protein</fullName>
    </submittedName>
</protein>
<dbReference type="InterPro" id="IPR006427">
    <property type="entry name" value="Portal_HK97"/>
</dbReference>
<feature type="region of interest" description="Disordered" evidence="1">
    <location>
        <begin position="403"/>
        <end position="436"/>
    </location>
</feature>
<evidence type="ECO:0000313" key="3">
    <source>
        <dbReference type="Proteomes" id="UP001597302"/>
    </source>
</evidence>
<feature type="compositionally biased region" description="Basic and acidic residues" evidence="1">
    <location>
        <begin position="1"/>
        <end position="12"/>
    </location>
</feature>
<reference evidence="3" key="1">
    <citation type="journal article" date="2019" name="Int. J. Syst. Evol. Microbiol.">
        <title>The Global Catalogue of Microorganisms (GCM) 10K type strain sequencing project: providing services to taxonomists for standard genome sequencing and annotation.</title>
        <authorList>
            <consortium name="The Broad Institute Genomics Platform"/>
            <consortium name="The Broad Institute Genome Sequencing Center for Infectious Disease"/>
            <person name="Wu L."/>
            <person name="Ma J."/>
        </authorList>
    </citation>
    <scope>NUCLEOTIDE SEQUENCE [LARGE SCALE GENOMIC DNA]</scope>
    <source>
        <strain evidence="3">CCM 8875</strain>
    </source>
</reference>
<dbReference type="NCBIfam" id="TIGR01537">
    <property type="entry name" value="portal_HK97"/>
    <property type="match status" value="1"/>
</dbReference>